<gene>
    <name evidence="1" type="ORF">CLHOM_29350</name>
</gene>
<dbReference type="EMBL" id="LHUR01000036">
    <property type="protein sequence ID" value="KOA18651.1"/>
    <property type="molecule type" value="Genomic_DNA"/>
</dbReference>
<dbReference type="AlphaFoldDB" id="A0A0L6Z6R7"/>
<dbReference type="PATRIC" id="fig|1121318.3.peg.2946"/>
<reference evidence="2" key="1">
    <citation type="submission" date="2015-08" db="EMBL/GenBank/DDBJ databases">
        <title>Genome sequence of the strict anaerobe Clostridium homopropionicum LuHBu1 (DSM 5847T).</title>
        <authorList>
            <person name="Poehlein A."/>
            <person name="Beck M."/>
            <person name="Schiel-Bengelsdorf B."/>
            <person name="Bengelsdorf F.R."/>
            <person name="Daniel R."/>
            <person name="Duerre P."/>
        </authorList>
    </citation>
    <scope>NUCLEOTIDE SEQUENCE [LARGE SCALE GENOMIC DNA]</scope>
    <source>
        <strain evidence="2">DSM 5847</strain>
    </source>
</reference>
<keyword evidence="2" id="KW-1185">Reference proteome</keyword>
<comment type="caution">
    <text evidence="1">The sequence shown here is derived from an EMBL/GenBank/DDBJ whole genome shotgun (WGS) entry which is preliminary data.</text>
</comment>
<sequence length="131" mass="14974">MYVTVDIKNKKIIDNCGFDMELMYSGFENSGDEKSYNVVFKVKDKEILQMSNLPGGNFGGVAYSEITDEKNHKYEKFDRQYSSDNKDLKTGEEFITSGVNIFNVKTPPEILKLKVEYANKGLLKPINIKIK</sequence>
<dbReference type="STRING" id="36844.SAMN04488501_11072"/>
<proteinExistence type="predicted"/>
<evidence type="ECO:0008006" key="3">
    <source>
        <dbReference type="Google" id="ProtNLM"/>
    </source>
</evidence>
<evidence type="ECO:0000313" key="2">
    <source>
        <dbReference type="Proteomes" id="UP000037043"/>
    </source>
</evidence>
<evidence type="ECO:0000313" key="1">
    <source>
        <dbReference type="EMBL" id="KOA18651.1"/>
    </source>
</evidence>
<organism evidence="1 2">
    <name type="scientific">Clostridium homopropionicum DSM 5847</name>
    <dbReference type="NCBI Taxonomy" id="1121318"/>
    <lineage>
        <taxon>Bacteria</taxon>
        <taxon>Bacillati</taxon>
        <taxon>Bacillota</taxon>
        <taxon>Clostridia</taxon>
        <taxon>Eubacteriales</taxon>
        <taxon>Clostridiaceae</taxon>
        <taxon>Clostridium</taxon>
    </lineage>
</organism>
<name>A0A0L6Z6R7_9CLOT</name>
<protein>
    <recommendedName>
        <fullName evidence="3">DUF4352 domain-containing protein</fullName>
    </recommendedName>
</protein>
<accession>A0A0L6Z6R7</accession>
<dbReference type="Proteomes" id="UP000037043">
    <property type="component" value="Unassembled WGS sequence"/>
</dbReference>